<dbReference type="FunFam" id="2.60.120.260:FF:000260">
    <property type="entry name" value="Beta-galactosidase"/>
    <property type="match status" value="1"/>
</dbReference>
<evidence type="ECO:0000256" key="1">
    <source>
        <dbReference type="ARBA" id="ARBA00022801"/>
    </source>
</evidence>
<dbReference type="AlphaFoldDB" id="A0A7J8HQM2"/>
<feature type="domain" description="Beta-galactosidase galactose-binding" evidence="4">
    <location>
        <begin position="69"/>
        <end position="130"/>
    </location>
</feature>
<organism evidence="5 6">
    <name type="scientific">Rousettus aegyptiacus</name>
    <name type="common">Egyptian fruit bat</name>
    <name type="synonym">Pteropus aegyptiacus</name>
    <dbReference type="NCBI Taxonomy" id="9407"/>
    <lineage>
        <taxon>Eukaryota</taxon>
        <taxon>Metazoa</taxon>
        <taxon>Chordata</taxon>
        <taxon>Craniata</taxon>
        <taxon>Vertebrata</taxon>
        <taxon>Euteleostomi</taxon>
        <taxon>Mammalia</taxon>
        <taxon>Eutheria</taxon>
        <taxon>Laurasiatheria</taxon>
        <taxon>Chiroptera</taxon>
        <taxon>Yinpterochiroptera</taxon>
        <taxon>Pteropodoidea</taxon>
        <taxon>Pteropodidae</taxon>
        <taxon>Rousettinae</taxon>
        <taxon>Rousettus</taxon>
    </lineage>
</organism>
<dbReference type="GO" id="GO:0005975">
    <property type="term" value="P:carbohydrate metabolic process"/>
    <property type="evidence" value="ECO:0007669"/>
    <property type="project" value="InterPro"/>
</dbReference>
<dbReference type="Gene3D" id="2.60.120.260">
    <property type="entry name" value="Galactose-binding domain-like"/>
    <property type="match status" value="1"/>
</dbReference>
<dbReference type="SUPFAM" id="SSF49785">
    <property type="entry name" value="Galactose-binding domain-like"/>
    <property type="match status" value="1"/>
</dbReference>
<proteinExistence type="predicted"/>
<sequence length="181" mass="20477">MGRVNYGNFMNDYKGLTSNLTLNSSILTNWMIFPLDTETGVYHLGDWHGNDSRCHDKAYAHSSSNYTLPAFYVGNFSIPSEIPDLPQDTFIKFPGWTKGQVWINGFNLGRYWPERGPQMTLFVPQHILVTSAPNTVIVLELERAPCSDDCPKLCTVEFVDKPVISEAVTYSHLENGTMYDD</sequence>
<dbReference type="Pfam" id="PF21467">
    <property type="entry name" value="BetaGal_gal-bd"/>
    <property type="match status" value="1"/>
</dbReference>
<evidence type="ECO:0000259" key="4">
    <source>
        <dbReference type="Pfam" id="PF21467"/>
    </source>
</evidence>
<keyword evidence="6" id="KW-1185">Reference proteome</keyword>
<evidence type="ECO:0000256" key="2">
    <source>
        <dbReference type="ARBA" id="ARBA00023295"/>
    </source>
</evidence>
<protein>
    <submittedName>
        <fullName evidence="5">Galactosidase beta 1</fullName>
    </submittedName>
</protein>
<comment type="caution">
    <text evidence="5">The sequence shown here is derived from an EMBL/GenBank/DDBJ whole genome shotgun (WGS) entry which is preliminary data.</text>
</comment>
<evidence type="ECO:0000259" key="3">
    <source>
        <dbReference type="Pfam" id="PF21317"/>
    </source>
</evidence>
<dbReference type="Proteomes" id="UP000593571">
    <property type="component" value="Unassembled WGS sequence"/>
</dbReference>
<dbReference type="InterPro" id="IPR048912">
    <property type="entry name" value="BetaGal1-like_ABD1"/>
</dbReference>
<reference evidence="5 6" key="1">
    <citation type="journal article" date="2020" name="Nature">
        <title>Six reference-quality genomes reveal evolution of bat adaptations.</title>
        <authorList>
            <person name="Jebb D."/>
            <person name="Huang Z."/>
            <person name="Pippel M."/>
            <person name="Hughes G.M."/>
            <person name="Lavrichenko K."/>
            <person name="Devanna P."/>
            <person name="Winkler S."/>
            <person name="Jermiin L.S."/>
            <person name="Skirmuntt E.C."/>
            <person name="Katzourakis A."/>
            <person name="Burkitt-Gray L."/>
            <person name="Ray D.A."/>
            <person name="Sullivan K.A.M."/>
            <person name="Roscito J.G."/>
            <person name="Kirilenko B.M."/>
            <person name="Davalos L.M."/>
            <person name="Corthals A.P."/>
            <person name="Power M.L."/>
            <person name="Jones G."/>
            <person name="Ransome R.D."/>
            <person name="Dechmann D.K.N."/>
            <person name="Locatelli A.G."/>
            <person name="Puechmaille S.J."/>
            <person name="Fedrigo O."/>
            <person name="Jarvis E.D."/>
            <person name="Hiller M."/>
            <person name="Vernes S.C."/>
            <person name="Myers E.W."/>
            <person name="Teeling E.C."/>
        </authorList>
    </citation>
    <scope>NUCLEOTIDE SEQUENCE [LARGE SCALE GENOMIC DNA]</scope>
    <source>
        <strain evidence="5">MRouAeg1</strain>
        <tissue evidence="5">Muscle</tissue>
    </source>
</reference>
<dbReference type="InterPro" id="IPR008979">
    <property type="entry name" value="Galactose-bd-like_sf"/>
</dbReference>
<dbReference type="PANTHER" id="PTHR23421">
    <property type="entry name" value="BETA-GALACTOSIDASE RELATED"/>
    <property type="match status" value="1"/>
</dbReference>
<dbReference type="PRINTS" id="PR00742">
    <property type="entry name" value="GLHYDRLASE35"/>
</dbReference>
<name>A0A7J8HQM2_ROUAE</name>
<feature type="domain" description="Beta-galactosidase 1-like first all-beta" evidence="3">
    <location>
        <begin position="1"/>
        <end position="36"/>
    </location>
</feature>
<dbReference type="InterPro" id="IPR001944">
    <property type="entry name" value="Glycoside_Hdrlase_35"/>
</dbReference>
<dbReference type="InterPro" id="IPR048913">
    <property type="entry name" value="BetaGal_gal-bd"/>
</dbReference>
<evidence type="ECO:0000313" key="6">
    <source>
        <dbReference type="Proteomes" id="UP000593571"/>
    </source>
</evidence>
<accession>A0A7J8HQM2</accession>
<keyword evidence="2" id="KW-0326">Glycosidase</keyword>
<keyword evidence="1" id="KW-0378">Hydrolase</keyword>
<gene>
    <name evidence="5" type="ORF">HJG63_005645</name>
</gene>
<dbReference type="GO" id="GO:0004553">
    <property type="term" value="F:hydrolase activity, hydrolyzing O-glycosyl compounds"/>
    <property type="evidence" value="ECO:0007669"/>
    <property type="project" value="InterPro"/>
</dbReference>
<dbReference type="Pfam" id="PF21317">
    <property type="entry name" value="BetaGal_ABD_1"/>
    <property type="match status" value="1"/>
</dbReference>
<evidence type="ECO:0000313" key="5">
    <source>
        <dbReference type="EMBL" id="KAF6474215.1"/>
    </source>
</evidence>
<dbReference type="EMBL" id="JACASE010000004">
    <property type="protein sequence ID" value="KAF6474215.1"/>
    <property type="molecule type" value="Genomic_DNA"/>
</dbReference>